<dbReference type="InterPro" id="IPR002014">
    <property type="entry name" value="VHS_dom"/>
</dbReference>
<dbReference type="GO" id="GO:0006897">
    <property type="term" value="P:endocytosis"/>
    <property type="evidence" value="ECO:0007669"/>
    <property type="project" value="InterPro"/>
</dbReference>
<evidence type="ECO:0000256" key="4">
    <source>
        <dbReference type="SAM" id="MobiDB-lite"/>
    </source>
</evidence>
<keyword evidence="3" id="KW-0653">Protein transport</keyword>
<dbReference type="PANTHER" id="PTHR47789:SF2">
    <property type="entry name" value="VHS DOMAIN-CONTAINING PROTEIN"/>
    <property type="match status" value="1"/>
</dbReference>
<evidence type="ECO:0000256" key="3">
    <source>
        <dbReference type="ARBA" id="ARBA00022927"/>
    </source>
</evidence>
<dbReference type="PROSITE" id="PS50179">
    <property type="entry name" value="VHS"/>
    <property type="match status" value="1"/>
</dbReference>
<dbReference type="Proteomes" id="UP000241462">
    <property type="component" value="Unassembled WGS sequence"/>
</dbReference>
<feature type="compositionally biased region" description="Basic and acidic residues" evidence="4">
    <location>
        <begin position="484"/>
        <end position="493"/>
    </location>
</feature>
<sequence>MPSFKSLGSKMLGGIKKRNTDNTEPTTDNESGGNDSAVDLQTGSPEAIAARSVKAFCQSGGPGQQNGDEVTFLPPIVESAESSPAAAAECARLIRKYLKKDYWSNPSYQYNALMLTRILSDNPGATFTRNLDDKFVDTLKELLRNGRDLSVRQMLMEVLDVFEYQKGWDEGLTGCIEMWKKEKDKAYKAYGGLAPPAPVPMMGGAPPPPVGQRPGDYFARSHHNRRLPDPAELASRLEEARTSAKLLTQLVANTPSTEVVENELIKEFADRCLSASRSIQGYMTATDPVPDNETMETFIDVNEELQQALNNQKRAVLSARKEHGLDGRPLEPSPVSTGANGMDRSFPPPPTPPVSATAAAGPPSAAASGARSAFAGAPSPPRKRDNGKGKARQSQLLEDGYAAPPGPPPSRPAPTSALTGLVSPVSDDEDGEVNPFRDPEPVSAASASRKHYSPDSAPMMEQPNFEHEPFHPGFSQPTQSYLGRQDDAMDKLQMHGASTGSPEPSNNNERLGSVPAAYGTSRDGGGSSSSFAAGGARAAAYSGRGGVDGGCDDEEEDIYGVGGGSGLAGGGSSSAGKQPVGNGR</sequence>
<evidence type="ECO:0000256" key="1">
    <source>
        <dbReference type="ARBA" id="ARBA00011446"/>
    </source>
</evidence>
<dbReference type="PANTHER" id="PTHR47789">
    <property type="entry name" value="LAS SEVENTEEN-BINDING PROTEIN 5"/>
    <property type="match status" value="1"/>
</dbReference>
<dbReference type="GO" id="GO:0007015">
    <property type="term" value="P:actin filament organization"/>
    <property type="evidence" value="ECO:0007669"/>
    <property type="project" value="InterPro"/>
</dbReference>
<feature type="domain" description="VHS" evidence="5">
    <location>
        <begin position="76"/>
        <end position="160"/>
    </location>
</feature>
<evidence type="ECO:0000259" key="5">
    <source>
        <dbReference type="PROSITE" id="PS50179"/>
    </source>
</evidence>
<dbReference type="GO" id="GO:0051666">
    <property type="term" value="P:actin cortical patch localization"/>
    <property type="evidence" value="ECO:0007669"/>
    <property type="project" value="TreeGrafter"/>
</dbReference>
<dbReference type="SUPFAM" id="SSF89009">
    <property type="entry name" value="GAT-like domain"/>
    <property type="match status" value="1"/>
</dbReference>
<dbReference type="PROSITE" id="PS50909">
    <property type="entry name" value="GAT"/>
    <property type="match status" value="1"/>
</dbReference>
<feature type="compositionally biased region" description="Polar residues" evidence="4">
    <location>
        <begin position="31"/>
        <end position="42"/>
    </location>
</feature>
<feature type="compositionally biased region" description="Low complexity" evidence="4">
    <location>
        <begin position="354"/>
        <end position="377"/>
    </location>
</feature>
<dbReference type="InterPro" id="IPR004152">
    <property type="entry name" value="GAT_dom"/>
</dbReference>
<protein>
    <recommendedName>
        <fullName evidence="9">GAT domain-containing protein</fullName>
    </recommendedName>
</protein>
<feature type="region of interest" description="Disordered" evidence="4">
    <location>
        <begin position="320"/>
        <end position="584"/>
    </location>
</feature>
<dbReference type="InterPro" id="IPR008942">
    <property type="entry name" value="ENTH_VHS"/>
</dbReference>
<dbReference type="GO" id="GO:0030479">
    <property type="term" value="C:actin cortical patch"/>
    <property type="evidence" value="ECO:0007669"/>
    <property type="project" value="TreeGrafter"/>
</dbReference>
<evidence type="ECO:0000259" key="6">
    <source>
        <dbReference type="PROSITE" id="PS50909"/>
    </source>
</evidence>
<feature type="domain" description="GAT" evidence="6">
    <location>
        <begin position="228"/>
        <end position="317"/>
    </location>
</feature>
<dbReference type="STRING" id="2025994.A0A2T3AM00"/>
<feature type="compositionally biased region" description="Gly residues" evidence="4">
    <location>
        <begin position="560"/>
        <end position="573"/>
    </location>
</feature>
<evidence type="ECO:0000313" key="8">
    <source>
        <dbReference type="Proteomes" id="UP000241462"/>
    </source>
</evidence>
<dbReference type="InterPro" id="IPR045007">
    <property type="entry name" value="LSB5"/>
</dbReference>
<name>A0A2T3AM00_9PEZI</name>
<dbReference type="CDD" id="cd21383">
    <property type="entry name" value="GAT_GGA_Tom1-like"/>
    <property type="match status" value="1"/>
</dbReference>
<proteinExistence type="predicted"/>
<dbReference type="GO" id="GO:0007034">
    <property type="term" value="P:vacuolar transport"/>
    <property type="evidence" value="ECO:0007669"/>
    <property type="project" value="UniProtKB-ARBA"/>
</dbReference>
<dbReference type="Gene3D" id="1.25.40.90">
    <property type="match status" value="1"/>
</dbReference>
<feature type="region of interest" description="Disordered" evidence="4">
    <location>
        <begin position="1"/>
        <end position="42"/>
    </location>
</feature>
<dbReference type="InterPro" id="IPR038425">
    <property type="entry name" value="GAT_sf"/>
</dbReference>
<gene>
    <name evidence="7" type="ORF">BD289DRAFT_421787</name>
</gene>
<accession>A0A2T3AM00</accession>
<feature type="compositionally biased region" description="Basic and acidic residues" evidence="4">
    <location>
        <begin position="320"/>
        <end position="329"/>
    </location>
</feature>
<evidence type="ECO:0008006" key="9">
    <source>
        <dbReference type="Google" id="ProtNLM"/>
    </source>
</evidence>
<dbReference type="Gene3D" id="1.20.58.160">
    <property type="match status" value="1"/>
</dbReference>
<dbReference type="OrthoDB" id="5393057at2759"/>
<feature type="compositionally biased region" description="Polar residues" evidence="4">
    <location>
        <begin position="496"/>
        <end position="510"/>
    </location>
</feature>
<organism evidence="7 8">
    <name type="scientific">Coniella lustricola</name>
    <dbReference type="NCBI Taxonomy" id="2025994"/>
    <lineage>
        <taxon>Eukaryota</taxon>
        <taxon>Fungi</taxon>
        <taxon>Dikarya</taxon>
        <taxon>Ascomycota</taxon>
        <taxon>Pezizomycotina</taxon>
        <taxon>Sordariomycetes</taxon>
        <taxon>Sordariomycetidae</taxon>
        <taxon>Diaporthales</taxon>
        <taxon>Schizoparmaceae</taxon>
        <taxon>Coniella</taxon>
    </lineage>
</organism>
<dbReference type="InParanoid" id="A0A2T3AM00"/>
<dbReference type="Pfam" id="PF03127">
    <property type="entry name" value="GAT"/>
    <property type="match status" value="1"/>
</dbReference>
<evidence type="ECO:0000256" key="2">
    <source>
        <dbReference type="ARBA" id="ARBA00022448"/>
    </source>
</evidence>
<comment type="subunit">
    <text evidence="1">Component of the ESCRT-0 complex composed of HSE1 and VPS27.</text>
</comment>
<reference evidence="7 8" key="1">
    <citation type="journal article" date="2018" name="Mycol. Prog.">
        <title>Coniella lustricola, a new species from submerged detritus.</title>
        <authorList>
            <person name="Raudabaugh D.B."/>
            <person name="Iturriaga T."/>
            <person name="Carver A."/>
            <person name="Mondo S."/>
            <person name="Pangilinan J."/>
            <person name="Lipzen A."/>
            <person name="He G."/>
            <person name="Amirebrahimi M."/>
            <person name="Grigoriev I.V."/>
            <person name="Miller A.N."/>
        </authorList>
    </citation>
    <scope>NUCLEOTIDE SEQUENCE [LARGE SCALE GENOMIC DNA]</scope>
    <source>
        <strain evidence="7 8">B22-T-1</strain>
    </source>
</reference>
<evidence type="ECO:0000313" key="7">
    <source>
        <dbReference type="EMBL" id="PSS03301.1"/>
    </source>
</evidence>
<dbReference type="GO" id="GO:0035091">
    <property type="term" value="F:phosphatidylinositol binding"/>
    <property type="evidence" value="ECO:0007669"/>
    <property type="project" value="InterPro"/>
</dbReference>
<dbReference type="GO" id="GO:0015031">
    <property type="term" value="P:protein transport"/>
    <property type="evidence" value="ECO:0007669"/>
    <property type="project" value="UniProtKB-KW"/>
</dbReference>
<keyword evidence="8" id="KW-1185">Reference proteome</keyword>
<dbReference type="AlphaFoldDB" id="A0A2T3AM00"/>
<dbReference type="EMBL" id="KZ678376">
    <property type="protein sequence ID" value="PSS03301.1"/>
    <property type="molecule type" value="Genomic_DNA"/>
</dbReference>
<dbReference type="GO" id="GO:0043130">
    <property type="term" value="F:ubiquitin binding"/>
    <property type="evidence" value="ECO:0007669"/>
    <property type="project" value="InterPro"/>
</dbReference>
<feature type="compositionally biased region" description="Low complexity" evidence="4">
    <location>
        <begin position="528"/>
        <end position="542"/>
    </location>
</feature>
<keyword evidence="2" id="KW-0813">Transport</keyword>
<dbReference type="SUPFAM" id="SSF48464">
    <property type="entry name" value="ENTH/VHS domain"/>
    <property type="match status" value="1"/>
</dbReference>